<dbReference type="InterPro" id="IPR058031">
    <property type="entry name" value="AAA_lid_NorR"/>
</dbReference>
<dbReference type="CDD" id="cd00009">
    <property type="entry name" value="AAA"/>
    <property type="match status" value="1"/>
</dbReference>
<keyword evidence="1" id="KW-0547">Nucleotide-binding</keyword>
<evidence type="ECO:0000256" key="5">
    <source>
        <dbReference type="ARBA" id="ARBA00023163"/>
    </source>
</evidence>
<dbReference type="GO" id="GO:0006355">
    <property type="term" value="P:regulation of DNA-templated transcription"/>
    <property type="evidence" value="ECO:0007669"/>
    <property type="project" value="InterPro"/>
</dbReference>
<dbReference type="Gene3D" id="1.10.8.60">
    <property type="match status" value="1"/>
</dbReference>
<dbReference type="SUPFAM" id="SSF46689">
    <property type="entry name" value="Homeodomain-like"/>
    <property type="match status" value="1"/>
</dbReference>
<comment type="caution">
    <text evidence="7">The sequence shown here is derived from an EMBL/GenBank/DDBJ whole genome shotgun (WGS) entry which is preliminary data.</text>
</comment>
<dbReference type="InterPro" id="IPR009057">
    <property type="entry name" value="Homeodomain-like_sf"/>
</dbReference>
<dbReference type="PANTHER" id="PTHR32071">
    <property type="entry name" value="TRANSCRIPTIONAL REGULATORY PROTEIN"/>
    <property type="match status" value="1"/>
</dbReference>
<evidence type="ECO:0000256" key="3">
    <source>
        <dbReference type="ARBA" id="ARBA00023015"/>
    </source>
</evidence>
<dbReference type="InterPro" id="IPR025662">
    <property type="entry name" value="Sigma_54_int_dom_ATP-bd_1"/>
</dbReference>
<protein>
    <submittedName>
        <fullName evidence="7">Transcriptional regulator with PAS, ATPase and Fis domain</fullName>
    </submittedName>
</protein>
<feature type="domain" description="Sigma-54 factor interaction" evidence="6">
    <location>
        <begin position="272"/>
        <end position="502"/>
    </location>
</feature>
<dbReference type="PROSITE" id="PS00675">
    <property type="entry name" value="SIGMA54_INTERACT_1"/>
    <property type="match status" value="1"/>
</dbReference>
<dbReference type="EMBL" id="VISQ01000001">
    <property type="protein sequence ID" value="TVZ68709.1"/>
    <property type="molecule type" value="Genomic_DNA"/>
</dbReference>
<dbReference type="InterPro" id="IPR002197">
    <property type="entry name" value="HTH_Fis"/>
</dbReference>
<evidence type="ECO:0000256" key="4">
    <source>
        <dbReference type="ARBA" id="ARBA00023125"/>
    </source>
</evidence>
<dbReference type="InterPro" id="IPR027417">
    <property type="entry name" value="P-loop_NTPase"/>
</dbReference>
<dbReference type="GO" id="GO:0005524">
    <property type="term" value="F:ATP binding"/>
    <property type="evidence" value="ECO:0007669"/>
    <property type="project" value="UniProtKB-KW"/>
</dbReference>
<reference evidence="7" key="1">
    <citation type="submission" date="2019-06" db="EMBL/GenBank/DDBJ databases">
        <authorList>
            <person name="Deangelis K."/>
            <person name="Huntemann M."/>
            <person name="Clum A."/>
            <person name="Pillay M."/>
            <person name="Palaniappan K."/>
            <person name="Varghese N."/>
            <person name="Mikhailova N."/>
            <person name="Stamatis D."/>
            <person name="Reddy T."/>
            <person name="Daum C."/>
            <person name="Shapiro N."/>
            <person name="Ivanova N."/>
            <person name="Kyrpides N."/>
            <person name="Woyke T."/>
        </authorList>
    </citation>
    <scope>NUCLEOTIDE SEQUENCE [LARGE SCALE GENOMIC DNA]</scope>
    <source>
        <strain evidence="7">128R</strain>
    </source>
</reference>
<dbReference type="SUPFAM" id="SSF52540">
    <property type="entry name" value="P-loop containing nucleoside triphosphate hydrolases"/>
    <property type="match status" value="1"/>
</dbReference>
<dbReference type="Pfam" id="PF00158">
    <property type="entry name" value="Sigma54_activat"/>
    <property type="match status" value="1"/>
</dbReference>
<keyword evidence="5" id="KW-0804">Transcription</keyword>
<dbReference type="Pfam" id="PF02954">
    <property type="entry name" value="HTH_8"/>
    <property type="match status" value="1"/>
</dbReference>
<evidence type="ECO:0000259" key="6">
    <source>
        <dbReference type="PROSITE" id="PS50045"/>
    </source>
</evidence>
<accession>A0A542BJN7</accession>
<dbReference type="InterPro" id="IPR025944">
    <property type="entry name" value="Sigma_54_int_dom_CS"/>
</dbReference>
<evidence type="ECO:0000256" key="2">
    <source>
        <dbReference type="ARBA" id="ARBA00022840"/>
    </source>
</evidence>
<sequence length="589" mass="65470">MNIVEPQSLLMQIQPTILKFTKMLASVLQLEVEIVDAGLKRVAGTGPYNRAQGKGLNTNTHLLRYVIEKKKEKVVIQSHQDPLCEQCNCRENCTEQAFLGIPIVVNHHCIGVISLVAFTDAQQEKLKNNVQMLSDYIRHISTIFVAKLVESSSVEENFSHVLVTLIENMDQGVLVINKDNRVVLSNSSAQKQLDTSAESIANSELIITPLTQSGKYNCGNVQYILNINQRQMLITGQLHNIQDHRLFLMAFHQSHMALDDGLMNGEPDIDQLIGKSKPMKQLKQLITRIAPGNSSVLIVGESGTGKEVVAKAIHRLSLRSDKPFIAINCAAIPEQLLESELFGYTKGAFTGALNSGKIGLIQSANTGTLFLDEIGDMPMMLQAKLLRAIESREVLPIGANKPVPVDIRIISATNQNFEQYIAEGKFREDLYYRLNVIPINLAPLRQRSGDIELLVHFFLNLHTLRMGCCYPGMTPDVMNLLKHYRWPGNIRELSNLMEYLVNIVPSGEVIDRDLLPPNLITAAPPLTLPASPLATTPHDNAASANLEIMEKQLIEEAIQRHANKKQAAEELGIGVATLYRKIKKYELAC</sequence>
<dbReference type="PROSITE" id="PS00688">
    <property type="entry name" value="SIGMA54_INTERACT_3"/>
    <property type="match status" value="1"/>
</dbReference>
<dbReference type="InterPro" id="IPR025943">
    <property type="entry name" value="Sigma_54_int_dom_ATP-bd_2"/>
</dbReference>
<organism evidence="7">
    <name type="scientific">Serratia fonticola</name>
    <dbReference type="NCBI Taxonomy" id="47917"/>
    <lineage>
        <taxon>Bacteria</taxon>
        <taxon>Pseudomonadati</taxon>
        <taxon>Pseudomonadota</taxon>
        <taxon>Gammaproteobacteria</taxon>
        <taxon>Enterobacterales</taxon>
        <taxon>Yersiniaceae</taxon>
        <taxon>Serratia</taxon>
    </lineage>
</organism>
<dbReference type="Gene3D" id="1.10.10.60">
    <property type="entry name" value="Homeodomain-like"/>
    <property type="match status" value="1"/>
</dbReference>
<dbReference type="SMART" id="SM00382">
    <property type="entry name" value="AAA"/>
    <property type="match status" value="1"/>
</dbReference>
<name>A0A542BJN7_SERFO</name>
<dbReference type="AlphaFoldDB" id="A0A542BJN7"/>
<dbReference type="InterPro" id="IPR003593">
    <property type="entry name" value="AAA+_ATPase"/>
</dbReference>
<proteinExistence type="predicted"/>
<dbReference type="PROSITE" id="PS00676">
    <property type="entry name" value="SIGMA54_INTERACT_2"/>
    <property type="match status" value="1"/>
</dbReference>
<dbReference type="InterPro" id="IPR002078">
    <property type="entry name" value="Sigma_54_int"/>
</dbReference>
<reference evidence="7" key="2">
    <citation type="submission" date="2019-08" db="EMBL/GenBank/DDBJ databases">
        <title>Investigation of anaerobic lignin degradation for improved lignocellulosic biofuels.</title>
        <authorList>
            <person name="Deangelis K.PhD."/>
        </authorList>
    </citation>
    <scope>NUCLEOTIDE SEQUENCE [LARGE SCALE GENOMIC DNA]</scope>
    <source>
        <strain evidence="7">128R</strain>
    </source>
</reference>
<dbReference type="Pfam" id="PF25601">
    <property type="entry name" value="AAA_lid_14"/>
    <property type="match status" value="1"/>
</dbReference>
<evidence type="ECO:0000256" key="1">
    <source>
        <dbReference type="ARBA" id="ARBA00022741"/>
    </source>
</evidence>
<dbReference type="Gene3D" id="3.40.50.300">
    <property type="entry name" value="P-loop containing nucleotide triphosphate hydrolases"/>
    <property type="match status" value="1"/>
</dbReference>
<dbReference type="PROSITE" id="PS50045">
    <property type="entry name" value="SIGMA54_INTERACT_4"/>
    <property type="match status" value="1"/>
</dbReference>
<gene>
    <name evidence="7" type="ORF">FHU10_1163</name>
</gene>
<keyword evidence="2" id="KW-0067">ATP-binding</keyword>
<dbReference type="GO" id="GO:0043565">
    <property type="term" value="F:sequence-specific DNA binding"/>
    <property type="evidence" value="ECO:0007669"/>
    <property type="project" value="InterPro"/>
</dbReference>
<keyword evidence="4" id="KW-0238">DNA-binding</keyword>
<dbReference type="FunFam" id="3.40.50.300:FF:000006">
    <property type="entry name" value="DNA-binding transcriptional regulator NtrC"/>
    <property type="match status" value="1"/>
</dbReference>
<evidence type="ECO:0000313" key="7">
    <source>
        <dbReference type="EMBL" id="TVZ68709.1"/>
    </source>
</evidence>
<dbReference type="PANTHER" id="PTHR32071:SF117">
    <property type="entry name" value="PTS-DEPENDENT DIHYDROXYACETONE KINASE OPERON REGULATORY PROTEIN-RELATED"/>
    <property type="match status" value="1"/>
</dbReference>
<keyword evidence="3" id="KW-0805">Transcription regulation</keyword>